<evidence type="ECO:0000313" key="1">
    <source>
        <dbReference type="EMBL" id="MET1255342.1"/>
    </source>
</evidence>
<dbReference type="EMBL" id="JBEVCJ010000009">
    <property type="protein sequence ID" value="MET1255342.1"/>
    <property type="molecule type" value="Genomic_DNA"/>
</dbReference>
<comment type="caution">
    <text evidence="1">The sequence shown here is derived from an EMBL/GenBank/DDBJ whole genome shotgun (WGS) entry which is preliminary data.</text>
</comment>
<proteinExistence type="predicted"/>
<accession>A0ABV2BTT3</accession>
<dbReference type="PROSITE" id="PS51257">
    <property type="entry name" value="PROKAR_LIPOPROTEIN"/>
    <property type="match status" value="1"/>
</dbReference>
<dbReference type="Proteomes" id="UP001548189">
    <property type="component" value="Unassembled WGS sequence"/>
</dbReference>
<gene>
    <name evidence="1" type="ORF">ABVT43_09415</name>
</gene>
<protein>
    <submittedName>
        <fullName evidence="1">VacJ family lipoprotein</fullName>
    </submittedName>
</protein>
<dbReference type="PANTHER" id="PTHR30035">
    <property type="entry name" value="LIPOPROTEIN VACJ-RELATED"/>
    <property type="match status" value="1"/>
</dbReference>
<keyword evidence="2" id="KW-1185">Reference proteome</keyword>
<keyword evidence="1" id="KW-0449">Lipoprotein</keyword>
<sequence>MYRILACIVTIIAMTGCAGKSTHKGDPWEQWNRKVYDFNKSVDKTIAKPLTQGYKAVTPDIVEQGISNVFANLGDIPTMVNNLLQGKVVDSMSDLGRIVINSTIGIAGLWDPATEMGLMKHDEDFGQTLGAWGMNPGPYIMLPFLGPSTLRDTAAFPADSKLDLFNQINHIPTRNQLTFLQLVDQRSALMKYEDQLRDVADEYAFIRDFYLQNRRYKVLDGNIPFEDDCENPDDCDF</sequence>
<evidence type="ECO:0000313" key="2">
    <source>
        <dbReference type="Proteomes" id="UP001548189"/>
    </source>
</evidence>
<dbReference type="InterPro" id="IPR007428">
    <property type="entry name" value="MlaA"/>
</dbReference>
<organism evidence="1 2">
    <name type="scientific">Aliikangiella maris</name>
    <dbReference type="NCBI Taxonomy" id="3162458"/>
    <lineage>
        <taxon>Bacteria</taxon>
        <taxon>Pseudomonadati</taxon>
        <taxon>Pseudomonadota</taxon>
        <taxon>Gammaproteobacteria</taxon>
        <taxon>Oceanospirillales</taxon>
        <taxon>Pleioneaceae</taxon>
        <taxon>Aliikangiella</taxon>
    </lineage>
</organism>
<reference evidence="1 2" key="1">
    <citation type="submission" date="2024-06" db="EMBL/GenBank/DDBJ databases">
        <authorList>
            <person name="Li F."/>
        </authorList>
    </citation>
    <scope>NUCLEOTIDE SEQUENCE [LARGE SCALE GENOMIC DNA]</scope>
    <source>
        <strain evidence="1 2">GXAS 311</strain>
    </source>
</reference>
<dbReference type="PANTHER" id="PTHR30035:SF3">
    <property type="entry name" value="INTERMEMBRANE PHOSPHOLIPID TRANSPORT SYSTEM LIPOPROTEIN MLAA"/>
    <property type="match status" value="1"/>
</dbReference>
<dbReference type="PRINTS" id="PR01805">
    <property type="entry name" value="VACJLIPOPROT"/>
</dbReference>
<name>A0ABV2BTT3_9GAMM</name>
<dbReference type="Pfam" id="PF04333">
    <property type="entry name" value="MlaA"/>
    <property type="match status" value="1"/>
</dbReference>